<dbReference type="SMR" id="A0A3Q7IW54"/>
<dbReference type="PaxDb" id="4081-Solyc09g018420.1.1"/>
<dbReference type="InterPro" id="IPR044861">
    <property type="entry name" value="IPNS-like_FE2OG_OXY"/>
</dbReference>
<dbReference type="Pfam" id="PF03171">
    <property type="entry name" value="2OG-FeII_Oxy"/>
    <property type="match status" value="1"/>
</dbReference>
<dbReference type="Proteomes" id="UP000004994">
    <property type="component" value="Chromosome 9"/>
</dbReference>
<keyword evidence="3" id="KW-1185">Reference proteome</keyword>
<evidence type="ECO:0000313" key="3">
    <source>
        <dbReference type="Proteomes" id="UP000004994"/>
    </source>
</evidence>
<dbReference type="EnsemblPlants" id="Solyc09g018420.2.1">
    <property type="protein sequence ID" value="Solyc09g018420.2.1"/>
    <property type="gene ID" value="Solyc09g018420.2"/>
</dbReference>
<dbReference type="SUPFAM" id="SSF51197">
    <property type="entry name" value="Clavaminate synthase-like"/>
    <property type="match status" value="1"/>
</dbReference>
<dbReference type="Gramene" id="Solyc09g018420.2.1">
    <property type="protein sequence ID" value="Solyc09g018420.2.1"/>
    <property type="gene ID" value="Solyc09g018420.2"/>
</dbReference>
<reference evidence="2" key="2">
    <citation type="submission" date="2019-01" db="UniProtKB">
        <authorList>
            <consortium name="EnsemblPlants"/>
        </authorList>
    </citation>
    <scope>IDENTIFICATION</scope>
    <source>
        <strain evidence="2">cv. Heinz 1706</strain>
    </source>
</reference>
<proteinExistence type="predicted"/>
<name>A0A3Q7IW54_SOLLC</name>
<dbReference type="AlphaFoldDB" id="A0A3Q7IW54"/>
<dbReference type="Gene3D" id="2.60.120.330">
    <property type="entry name" value="B-lactam Antibiotic, Isopenicillin N Synthase, Chain"/>
    <property type="match status" value="1"/>
</dbReference>
<protein>
    <recommendedName>
        <fullName evidence="1">Isopenicillin N synthase-like Fe(2+) 2OG dioxygenase domain-containing protein</fullName>
    </recommendedName>
</protein>
<dbReference type="STRING" id="4081.A0A3Q7IW54"/>
<dbReference type="InterPro" id="IPR027443">
    <property type="entry name" value="IPNS-like_sf"/>
</dbReference>
<accession>A0A3Q7IW54</accession>
<dbReference type="InParanoid" id="A0A3Q7IW54"/>
<reference evidence="2" key="1">
    <citation type="journal article" date="2012" name="Nature">
        <title>The tomato genome sequence provides insights into fleshy fruit evolution.</title>
        <authorList>
            <consortium name="Tomato Genome Consortium"/>
        </authorList>
    </citation>
    <scope>NUCLEOTIDE SEQUENCE [LARGE SCALE GENOMIC DNA]</scope>
    <source>
        <strain evidence="2">cv. Heinz 1706</strain>
    </source>
</reference>
<feature type="domain" description="Isopenicillin N synthase-like Fe(2+) 2OG dioxygenase" evidence="1">
    <location>
        <begin position="1"/>
        <end position="66"/>
    </location>
</feature>
<organism evidence="2">
    <name type="scientific">Solanum lycopersicum</name>
    <name type="common">Tomato</name>
    <name type="synonym">Lycopersicon esculentum</name>
    <dbReference type="NCBI Taxonomy" id="4081"/>
    <lineage>
        <taxon>Eukaryota</taxon>
        <taxon>Viridiplantae</taxon>
        <taxon>Streptophyta</taxon>
        <taxon>Embryophyta</taxon>
        <taxon>Tracheophyta</taxon>
        <taxon>Spermatophyta</taxon>
        <taxon>Magnoliopsida</taxon>
        <taxon>eudicotyledons</taxon>
        <taxon>Gunneridae</taxon>
        <taxon>Pentapetalae</taxon>
        <taxon>asterids</taxon>
        <taxon>lamiids</taxon>
        <taxon>Solanales</taxon>
        <taxon>Solanaceae</taxon>
        <taxon>Solanoideae</taxon>
        <taxon>Solaneae</taxon>
        <taxon>Solanum</taxon>
        <taxon>Solanum subgen. Lycopersicon</taxon>
    </lineage>
</organism>
<evidence type="ECO:0000259" key="1">
    <source>
        <dbReference type="Pfam" id="PF03171"/>
    </source>
</evidence>
<sequence>MKLNYYPPCKKPELTLGARSHYDLTSFIGSHQDCVNEFHVFVDNEWYFVTPNFNAFVVTRRHTYGYKIYTQALHNKVMRSAMVDTKVACTKNSYESPSFILYLEKDKVVSPPTKSVNANNPQIYLEF</sequence>
<evidence type="ECO:0000313" key="2">
    <source>
        <dbReference type="EnsemblPlants" id="Solyc09g018420.2.1"/>
    </source>
</evidence>